<dbReference type="KEGG" id="qso:IRL76_10585"/>
<feature type="transmembrane region" description="Helical" evidence="1">
    <location>
        <begin position="174"/>
        <end position="195"/>
    </location>
</feature>
<evidence type="ECO:0000313" key="2">
    <source>
        <dbReference type="EMBL" id="QPC98299.1"/>
    </source>
</evidence>
<feature type="transmembrane region" description="Helical" evidence="1">
    <location>
        <begin position="34"/>
        <end position="52"/>
    </location>
</feature>
<keyword evidence="1" id="KW-1133">Transmembrane helix</keyword>
<evidence type="ECO:0000256" key="1">
    <source>
        <dbReference type="SAM" id="Phobius"/>
    </source>
</evidence>
<feature type="transmembrane region" description="Helical" evidence="1">
    <location>
        <begin position="73"/>
        <end position="95"/>
    </location>
</feature>
<evidence type="ECO:0000313" key="3">
    <source>
        <dbReference type="Proteomes" id="UP000594459"/>
    </source>
</evidence>
<gene>
    <name evidence="2" type="ORF">IRL76_10585</name>
</gene>
<sequence>MPYRYGHYFVGFVLAITLAGFWASYFAMAEPMPAAFHIHAVTALAWLAFLVVQSVAIHRKHNALHRTLGQASFLLFPLLMVGFVAIINLSAARYVAAESDFIMVAGPSFGIGMVIALAAYLTLFYNALKHRRKIKLHAGYLLATPLILFESPFSRVIDRFIPWLNVIGSEGPRAVMDTILISDVLVAAFAFALYLRDRANGAPWLVTIFFVLLQAVIMWFAPDMPFLGPLFEAYGRIPGSVTMAAGALAGIAVTYFGWVAGSRPKSNPAVAGAG</sequence>
<feature type="transmembrane region" description="Helical" evidence="1">
    <location>
        <begin position="7"/>
        <end position="28"/>
    </location>
</feature>
<feature type="transmembrane region" description="Helical" evidence="1">
    <location>
        <begin position="137"/>
        <end position="154"/>
    </location>
</feature>
<feature type="transmembrane region" description="Helical" evidence="1">
    <location>
        <begin position="101"/>
        <end position="125"/>
    </location>
</feature>
<accession>A0A7S8ITU7</accession>
<keyword evidence="1" id="KW-0812">Transmembrane</keyword>
<protein>
    <recommendedName>
        <fullName evidence="4">DUF2306 domain-containing protein</fullName>
    </recommendedName>
</protein>
<dbReference type="Proteomes" id="UP000594459">
    <property type="component" value="Chromosome"/>
</dbReference>
<evidence type="ECO:0008006" key="4">
    <source>
        <dbReference type="Google" id="ProtNLM"/>
    </source>
</evidence>
<dbReference type="AlphaFoldDB" id="A0A7S8ITU7"/>
<organism evidence="2 3">
    <name type="scientific">Qipengyuania soli</name>
    <dbReference type="NCBI Taxonomy" id="2782568"/>
    <lineage>
        <taxon>Bacteria</taxon>
        <taxon>Pseudomonadati</taxon>
        <taxon>Pseudomonadota</taxon>
        <taxon>Alphaproteobacteria</taxon>
        <taxon>Sphingomonadales</taxon>
        <taxon>Erythrobacteraceae</taxon>
        <taxon>Qipengyuania</taxon>
    </lineage>
</organism>
<keyword evidence="1" id="KW-0472">Membrane</keyword>
<proteinExistence type="predicted"/>
<dbReference type="RefSeq" id="WP_200981306.1">
    <property type="nucleotide sequence ID" value="NZ_CP064654.1"/>
</dbReference>
<feature type="transmembrane region" description="Helical" evidence="1">
    <location>
        <begin position="241"/>
        <end position="260"/>
    </location>
</feature>
<feature type="transmembrane region" description="Helical" evidence="1">
    <location>
        <begin position="202"/>
        <end position="221"/>
    </location>
</feature>
<dbReference type="EMBL" id="CP064654">
    <property type="protein sequence ID" value="QPC98299.1"/>
    <property type="molecule type" value="Genomic_DNA"/>
</dbReference>
<name>A0A7S8ITU7_9SPHN</name>
<keyword evidence="3" id="KW-1185">Reference proteome</keyword>
<reference evidence="2 3" key="1">
    <citation type="submission" date="2020-11" db="EMBL/GenBank/DDBJ databases">
        <title>The genome sequence of Erythrobacter sp. 6D36.</title>
        <authorList>
            <person name="Liu Y."/>
        </authorList>
    </citation>
    <scope>NUCLEOTIDE SEQUENCE [LARGE SCALE GENOMIC DNA]</scope>
    <source>
        <strain evidence="2 3">6D36</strain>
    </source>
</reference>